<keyword evidence="3" id="KW-1185">Reference proteome</keyword>
<evidence type="ECO:0000313" key="2">
    <source>
        <dbReference type="EMBL" id="MFD2679398.1"/>
    </source>
</evidence>
<accession>A0ABW5RLL2</accession>
<evidence type="ECO:0000259" key="1">
    <source>
        <dbReference type="Pfam" id="PF13785"/>
    </source>
</evidence>
<feature type="domain" description="DUF4178" evidence="1">
    <location>
        <begin position="28"/>
        <end position="159"/>
    </location>
</feature>
<proteinExistence type="predicted"/>
<dbReference type="Proteomes" id="UP001597506">
    <property type="component" value="Unassembled WGS sequence"/>
</dbReference>
<gene>
    <name evidence="2" type="ORF">ACFSUL_01400</name>
</gene>
<organism evidence="2 3">
    <name type="scientific">Bacillus seohaeanensis</name>
    <dbReference type="NCBI Taxonomy" id="284580"/>
    <lineage>
        <taxon>Bacteria</taxon>
        <taxon>Bacillati</taxon>
        <taxon>Bacillota</taxon>
        <taxon>Bacilli</taxon>
        <taxon>Bacillales</taxon>
        <taxon>Bacillaceae</taxon>
        <taxon>Bacillus</taxon>
    </lineage>
</organism>
<comment type="caution">
    <text evidence="2">The sequence shown here is derived from an EMBL/GenBank/DDBJ whole genome shotgun (WGS) entry which is preliminary data.</text>
</comment>
<dbReference type="EMBL" id="JBHUMF010000002">
    <property type="protein sequence ID" value="MFD2679398.1"/>
    <property type="molecule type" value="Genomic_DNA"/>
</dbReference>
<evidence type="ECO:0000313" key="3">
    <source>
        <dbReference type="Proteomes" id="UP001597506"/>
    </source>
</evidence>
<dbReference type="InterPro" id="IPR025235">
    <property type="entry name" value="DUF4178"/>
</dbReference>
<name>A0ABW5RLL2_9BACI</name>
<dbReference type="RefSeq" id="WP_377932000.1">
    <property type="nucleotide sequence ID" value="NZ_JBHUMF010000002.1"/>
</dbReference>
<sequence>MGFLNKLFGKKEKQIPEVKKRDVLSIEVGDIISYDLEDYQVVGKLTYNDHGFEWIAYQLQSPAKTLWLSAEMDDELYLGVYEKIKLKLQEPLPKKLQHDGINFTLDESGVATVRGEGRGKNVNNIQCKYYDYCDEEEEQFLSVEVWGSEIEVSYGYEIEEYEIKIIAGK</sequence>
<dbReference type="Pfam" id="PF13785">
    <property type="entry name" value="DUF4178"/>
    <property type="match status" value="1"/>
</dbReference>
<reference evidence="3" key="1">
    <citation type="journal article" date="2019" name="Int. J. Syst. Evol. Microbiol.">
        <title>The Global Catalogue of Microorganisms (GCM) 10K type strain sequencing project: providing services to taxonomists for standard genome sequencing and annotation.</title>
        <authorList>
            <consortium name="The Broad Institute Genomics Platform"/>
            <consortium name="The Broad Institute Genome Sequencing Center for Infectious Disease"/>
            <person name="Wu L."/>
            <person name="Ma J."/>
        </authorList>
    </citation>
    <scope>NUCLEOTIDE SEQUENCE [LARGE SCALE GENOMIC DNA]</scope>
    <source>
        <strain evidence="3">KCTC 3913</strain>
    </source>
</reference>
<protein>
    <submittedName>
        <fullName evidence="2">DUF4178 domain-containing protein</fullName>
    </submittedName>
</protein>